<reference evidence="4" key="1">
    <citation type="submission" date="2022-11" db="UniProtKB">
        <authorList>
            <consortium name="WormBaseParasite"/>
        </authorList>
    </citation>
    <scope>IDENTIFICATION</scope>
</reference>
<dbReference type="InterPro" id="IPR058732">
    <property type="entry name" value="RUNDC1_M"/>
</dbReference>
<dbReference type="Gene3D" id="1.20.58.900">
    <property type="match status" value="1"/>
</dbReference>
<dbReference type="AlphaFoldDB" id="A0A915M557"/>
<dbReference type="Proteomes" id="UP000887561">
    <property type="component" value="Unplaced"/>
</dbReference>
<evidence type="ECO:0000259" key="2">
    <source>
        <dbReference type="PROSITE" id="PS50826"/>
    </source>
</evidence>
<dbReference type="Pfam" id="PF26030">
    <property type="entry name" value="RUNDC1"/>
    <property type="match status" value="1"/>
</dbReference>
<dbReference type="InterPro" id="IPR037213">
    <property type="entry name" value="Run_dom_sf"/>
</dbReference>
<accession>A0A915M557</accession>
<feature type="domain" description="RUN" evidence="2">
    <location>
        <begin position="249"/>
        <end position="351"/>
    </location>
</feature>
<dbReference type="WBParaSite" id="scaffold2641_cov211.g5180">
    <property type="protein sequence ID" value="scaffold2641_cov211.g5180"/>
    <property type="gene ID" value="scaffold2641_cov211.g5180"/>
</dbReference>
<keyword evidence="3" id="KW-1185">Reference proteome</keyword>
<feature type="coiled-coil region" evidence="1">
    <location>
        <begin position="83"/>
        <end position="124"/>
    </location>
</feature>
<keyword evidence="1" id="KW-0175">Coiled coil</keyword>
<evidence type="ECO:0000313" key="4">
    <source>
        <dbReference type="WBParaSite" id="scaffold2641_cov211.g5180"/>
    </source>
</evidence>
<evidence type="ECO:0000256" key="1">
    <source>
        <dbReference type="SAM" id="Coils"/>
    </source>
</evidence>
<name>A0A915M557_MELJA</name>
<protein>
    <submittedName>
        <fullName evidence="4">RUN domain-containing protein</fullName>
    </submittedName>
</protein>
<evidence type="ECO:0000313" key="3">
    <source>
        <dbReference type="Proteomes" id="UP000887561"/>
    </source>
</evidence>
<sequence length="351" mass="39638">MAMTDELENFAWRNGHLREGDLPLSELRARQTLGQLVYPSISISINATDQILNYQILERLREKMHLRVKLAGPDADADENEFRKKLDAELDEAERGLLEKDQLVKQLSTQISDLEQYVQLLQREAVTLPCSAVTLPYDAGTAAGTNSSLNIEESQPAKTNNNHGRNTKSIINLARYLWPKSQGHFEKNELKRSALFNHYGDQRAELELAVDKVIHVIRKHQILSVDREERAELSVDELNKVTMECDQEAIVSSVRKKLCPALRALLEHGLQPSVVPANQGNKLLPSRIKASRAIELRDGVIGNLSDTFKLETMEASMLPHPTSKQILLSTIEYIINSHGRLKRSQDAQWKA</sequence>
<dbReference type="InterPro" id="IPR004012">
    <property type="entry name" value="Run_dom"/>
</dbReference>
<organism evidence="3 4">
    <name type="scientific">Meloidogyne javanica</name>
    <name type="common">Root-knot nematode worm</name>
    <dbReference type="NCBI Taxonomy" id="6303"/>
    <lineage>
        <taxon>Eukaryota</taxon>
        <taxon>Metazoa</taxon>
        <taxon>Ecdysozoa</taxon>
        <taxon>Nematoda</taxon>
        <taxon>Chromadorea</taxon>
        <taxon>Rhabditida</taxon>
        <taxon>Tylenchina</taxon>
        <taxon>Tylenchomorpha</taxon>
        <taxon>Tylenchoidea</taxon>
        <taxon>Meloidogynidae</taxon>
        <taxon>Meloidogyninae</taxon>
        <taxon>Meloidogyne</taxon>
        <taxon>Meloidogyne incognita group</taxon>
    </lineage>
</organism>
<proteinExistence type="predicted"/>
<dbReference type="PROSITE" id="PS50826">
    <property type="entry name" value="RUN"/>
    <property type="match status" value="1"/>
</dbReference>